<evidence type="ECO:0000313" key="1">
    <source>
        <dbReference type="EMBL" id="SDR23484.1"/>
    </source>
</evidence>
<proteinExistence type="predicted"/>
<organism evidence="1 2">
    <name type="scientific">Thermostaphylospora chromogena</name>
    <dbReference type="NCBI Taxonomy" id="35622"/>
    <lineage>
        <taxon>Bacteria</taxon>
        <taxon>Bacillati</taxon>
        <taxon>Actinomycetota</taxon>
        <taxon>Actinomycetes</taxon>
        <taxon>Streptosporangiales</taxon>
        <taxon>Thermomonosporaceae</taxon>
        <taxon>Thermostaphylospora</taxon>
    </lineage>
</organism>
<dbReference type="AlphaFoldDB" id="A0A1H1HDG0"/>
<dbReference type="InterPro" id="IPR023815">
    <property type="entry name" value="CRISPR-assoc_Csx19"/>
</dbReference>
<reference evidence="1 2" key="1">
    <citation type="submission" date="2016-10" db="EMBL/GenBank/DDBJ databases">
        <authorList>
            <person name="de Groot N.N."/>
        </authorList>
    </citation>
    <scope>NUCLEOTIDE SEQUENCE [LARGE SCALE GENOMIC DNA]</scope>
    <source>
        <strain evidence="1 2">DSM 43794</strain>
    </source>
</reference>
<dbReference type="STRING" id="35622.SAMN04489764_4316"/>
<dbReference type="Proteomes" id="UP000217103">
    <property type="component" value="Unassembled WGS sequence"/>
</dbReference>
<dbReference type="RefSeq" id="WP_093261413.1">
    <property type="nucleotide sequence ID" value="NZ_FNKK01000002.1"/>
</dbReference>
<evidence type="ECO:0000313" key="2">
    <source>
        <dbReference type="Proteomes" id="UP000217103"/>
    </source>
</evidence>
<dbReference type="OrthoDB" id="4332557at2"/>
<name>A0A1H1HDG0_9ACTN</name>
<accession>A0A1H1HDG0</accession>
<dbReference type="EMBL" id="FNKK01000002">
    <property type="protein sequence ID" value="SDR23484.1"/>
    <property type="molecule type" value="Genomic_DNA"/>
</dbReference>
<dbReference type="NCBIfam" id="TIGR03984">
    <property type="entry name" value="CRISPR-associated protein Csx19"/>
    <property type="match status" value="1"/>
</dbReference>
<protein>
    <submittedName>
        <fullName evidence="1">CRISPR-associated protein, TIGR03984 family</fullName>
    </submittedName>
</protein>
<keyword evidence="2" id="KW-1185">Reference proteome</keyword>
<sequence length="182" mass="19961">MTSLYGTAAYGIALEKALAVIPGGCALLTTPSAYHVAKVNGTRCVRPTGPVDLSAVYEARVFTQDIELRWTEPGHAVVLAEREDALPRSFGERIDTLTAETTRDVPYLVWGKATPLTPGWIILHSNRIGSLTIPMADPPPRGSRIRLLAREYIVADEIHGNAYVAEERLIDFESYSPKGDER</sequence>
<gene>
    <name evidence="1" type="ORF">SAMN04489764_4316</name>
</gene>